<dbReference type="OrthoDB" id="9157607at2"/>
<reference evidence="1 2" key="1">
    <citation type="submission" date="2019-01" db="EMBL/GenBank/DDBJ databases">
        <title>Zoogloea oleivorans genome sequencing and assembly.</title>
        <authorList>
            <person name="Tancsics A."/>
            <person name="Farkas M."/>
            <person name="Kriszt B."/>
            <person name="Maroti G."/>
            <person name="Horvath B."/>
        </authorList>
    </citation>
    <scope>NUCLEOTIDE SEQUENCE [LARGE SCALE GENOMIC DNA]</scope>
    <source>
        <strain evidence="1 2">Buc</strain>
    </source>
</reference>
<gene>
    <name evidence="1" type="ORF">ETQ85_20545</name>
</gene>
<protein>
    <submittedName>
        <fullName evidence="1">Uncharacterized protein</fullName>
    </submittedName>
</protein>
<sequence>MIDKVKNNPFISLIRDEYKELWSSIATLEARELRSNGTIKPLTSRHKWRVYFYQERKILNAVLKFCDEKSIKIFAEHDGFVSNLPVNTNDLSDFVVLETGYRVKFSGEVLSPVLEASAIAEELLDGMIELDEAVDDDSDQDEPEDAETTKKDHTWIIEHIKSM</sequence>
<dbReference type="Proteomes" id="UP000389128">
    <property type="component" value="Unassembled WGS sequence"/>
</dbReference>
<keyword evidence="2" id="KW-1185">Reference proteome</keyword>
<dbReference type="AlphaFoldDB" id="A0A6C2CJB4"/>
<dbReference type="EMBL" id="SDKK01000024">
    <property type="protein sequence ID" value="TYC53978.1"/>
    <property type="molecule type" value="Genomic_DNA"/>
</dbReference>
<organism evidence="1 2">
    <name type="scientific">Zoogloea oleivorans</name>
    <dbReference type="NCBI Taxonomy" id="1552750"/>
    <lineage>
        <taxon>Bacteria</taxon>
        <taxon>Pseudomonadati</taxon>
        <taxon>Pseudomonadota</taxon>
        <taxon>Betaproteobacteria</taxon>
        <taxon>Rhodocyclales</taxon>
        <taxon>Zoogloeaceae</taxon>
        <taxon>Zoogloea</taxon>
    </lineage>
</organism>
<evidence type="ECO:0000313" key="2">
    <source>
        <dbReference type="Proteomes" id="UP000389128"/>
    </source>
</evidence>
<evidence type="ECO:0000313" key="1">
    <source>
        <dbReference type="EMBL" id="TYC53978.1"/>
    </source>
</evidence>
<proteinExistence type="predicted"/>
<accession>A0A6C2CJB4</accession>
<comment type="caution">
    <text evidence="1">The sequence shown here is derived from an EMBL/GenBank/DDBJ whole genome shotgun (WGS) entry which is preliminary data.</text>
</comment>
<dbReference type="RefSeq" id="WP_148580953.1">
    <property type="nucleotide sequence ID" value="NZ_SDKK01000024.1"/>
</dbReference>
<name>A0A6C2CJB4_9RHOO</name>